<protein>
    <recommendedName>
        <fullName evidence="4">DUF4876 domain-containing protein</fullName>
    </recommendedName>
</protein>
<dbReference type="EMBL" id="RWIT01000014">
    <property type="protein sequence ID" value="RSK45328.1"/>
    <property type="molecule type" value="Genomic_DNA"/>
</dbReference>
<evidence type="ECO:0000313" key="2">
    <source>
        <dbReference type="EMBL" id="RSK45328.1"/>
    </source>
</evidence>
<dbReference type="AlphaFoldDB" id="A0A3R9NEG6"/>
<comment type="caution">
    <text evidence="2">The sequence shown here is derived from an EMBL/GenBank/DDBJ whole genome shotgun (WGS) entry which is preliminary data.</text>
</comment>
<evidence type="ECO:0008006" key="4">
    <source>
        <dbReference type="Google" id="ProtNLM"/>
    </source>
</evidence>
<organism evidence="2 3">
    <name type="scientific">Hymenobacter rigui</name>
    <dbReference type="NCBI Taxonomy" id="334424"/>
    <lineage>
        <taxon>Bacteria</taxon>
        <taxon>Pseudomonadati</taxon>
        <taxon>Bacteroidota</taxon>
        <taxon>Cytophagia</taxon>
        <taxon>Cytophagales</taxon>
        <taxon>Hymenobacteraceae</taxon>
        <taxon>Hymenobacter</taxon>
    </lineage>
</organism>
<keyword evidence="3" id="KW-1185">Reference proteome</keyword>
<accession>A0A3R9NEG6</accession>
<sequence>MKRFLFATLLALPGLLFSACQFDSGVVICDDGTPPAPPVPVPATIKEVLTQLGPPVQKFMYDPTRSNTFTGQKGTVFTITPNAFLKNGQPVTGLVELAVREVFSRADMVLSNMPTISNGTVLKSAGEVYLRAAQDSSIRLAANASIRIQTLNPPGVSSQDTMRLFVAPTTPVAQTSCFNWMVNTDPGSSISPTPTGHIITVSSLLYNAGIGWFNCDRFYYTPTLPLTVTVPGTNIDPMQNTMVFAVFRSFNGTLSMCDFTAPNIFRASRAPQGASVSVVVIRTENGKLYFGRKDGIVQAGADLSPTLQETTPADLVASLNTL</sequence>
<feature type="chain" id="PRO_5018617350" description="DUF4876 domain-containing protein" evidence="1">
    <location>
        <begin position="19"/>
        <end position="322"/>
    </location>
</feature>
<dbReference type="Proteomes" id="UP000273500">
    <property type="component" value="Unassembled WGS sequence"/>
</dbReference>
<keyword evidence="1" id="KW-0732">Signal</keyword>
<evidence type="ECO:0000256" key="1">
    <source>
        <dbReference type="SAM" id="SignalP"/>
    </source>
</evidence>
<dbReference type="PROSITE" id="PS51257">
    <property type="entry name" value="PROKAR_LIPOPROTEIN"/>
    <property type="match status" value="1"/>
</dbReference>
<dbReference type="RefSeq" id="WP_125423477.1">
    <property type="nucleotide sequence ID" value="NZ_RWIT01000014.1"/>
</dbReference>
<feature type="signal peptide" evidence="1">
    <location>
        <begin position="1"/>
        <end position="18"/>
    </location>
</feature>
<reference evidence="2 3" key="1">
    <citation type="submission" date="2018-12" db="EMBL/GenBank/DDBJ databases">
        <authorList>
            <person name="Feng G."/>
            <person name="Zhu H."/>
        </authorList>
    </citation>
    <scope>NUCLEOTIDE SEQUENCE [LARGE SCALE GENOMIC DNA]</scope>
    <source>
        <strain evidence="2 3">KCTC 12533</strain>
    </source>
</reference>
<name>A0A3R9NEG6_9BACT</name>
<proteinExistence type="predicted"/>
<evidence type="ECO:0000313" key="3">
    <source>
        <dbReference type="Proteomes" id="UP000273500"/>
    </source>
</evidence>
<dbReference type="OrthoDB" id="1488726at2"/>
<gene>
    <name evidence="2" type="ORF">EI291_18390</name>
</gene>